<dbReference type="InterPro" id="IPR001452">
    <property type="entry name" value="SH3_domain"/>
</dbReference>
<keyword evidence="6" id="KW-1185">Reference proteome</keyword>
<dbReference type="Pfam" id="PF00018">
    <property type="entry name" value="SH3_1"/>
    <property type="match status" value="1"/>
</dbReference>
<evidence type="ECO:0000313" key="5">
    <source>
        <dbReference type="EMBL" id="KXS14808.1"/>
    </source>
</evidence>
<feature type="compositionally biased region" description="Polar residues" evidence="3">
    <location>
        <begin position="486"/>
        <end position="504"/>
    </location>
</feature>
<dbReference type="PROSITE" id="PS50002">
    <property type="entry name" value="SH3"/>
    <property type="match status" value="1"/>
</dbReference>
<feature type="compositionally biased region" description="Pro residues" evidence="3">
    <location>
        <begin position="406"/>
        <end position="416"/>
    </location>
</feature>
<dbReference type="InterPro" id="IPR036028">
    <property type="entry name" value="SH3-like_dom_sf"/>
</dbReference>
<reference evidence="5 6" key="1">
    <citation type="journal article" date="2015" name="Genome Biol. Evol.">
        <title>Phylogenomic analyses indicate that early fungi evolved digesting cell walls of algal ancestors of land plants.</title>
        <authorList>
            <person name="Chang Y."/>
            <person name="Wang S."/>
            <person name="Sekimoto S."/>
            <person name="Aerts A.L."/>
            <person name="Choi C."/>
            <person name="Clum A."/>
            <person name="LaButti K.M."/>
            <person name="Lindquist E.A."/>
            <person name="Yee Ngan C."/>
            <person name="Ohm R.A."/>
            <person name="Salamov A.A."/>
            <person name="Grigoriev I.V."/>
            <person name="Spatafora J.W."/>
            <person name="Berbee M.L."/>
        </authorList>
    </citation>
    <scope>NUCLEOTIDE SEQUENCE [LARGE SCALE GENOMIC DNA]</scope>
    <source>
        <strain evidence="5 6">JEL478</strain>
    </source>
</reference>
<dbReference type="AlphaFoldDB" id="A0A139ADH9"/>
<feature type="compositionally biased region" description="Low complexity" evidence="3">
    <location>
        <begin position="430"/>
        <end position="440"/>
    </location>
</feature>
<evidence type="ECO:0000256" key="1">
    <source>
        <dbReference type="ARBA" id="ARBA00022443"/>
    </source>
</evidence>
<feature type="compositionally biased region" description="Polar residues" evidence="3">
    <location>
        <begin position="162"/>
        <end position="181"/>
    </location>
</feature>
<name>A0A139ADH9_GONPJ</name>
<dbReference type="Proteomes" id="UP000070544">
    <property type="component" value="Unassembled WGS sequence"/>
</dbReference>
<dbReference type="OMA" id="IMASTPM"/>
<evidence type="ECO:0000259" key="4">
    <source>
        <dbReference type="PROSITE" id="PS50002"/>
    </source>
</evidence>
<feature type="domain" description="SH3" evidence="4">
    <location>
        <begin position="190"/>
        <end position="253"/>
    </location>
</feature>
<evidence type="ECO:0000256" key="2">
    <source>
        <dbReference type="PROSITE-ProRule" id="PRU00192"/>
    </source>
</evidence>
<feature type="region of interest" description="Disordered" evidence="3">
    <location>
        <begin position="262"/>
        <end position="320"/>
    </location>
</feature>
<dbReference type="EMBL" id="KQ965766">
    <property type="protein sequence ID" value="KXS14808.1"/>
    <property type="molecule type" value="Genomic_DNA"/>
</dbReference>
<keyword evidence="1 2" id="KW-0728">SH3 domain</keyword>
<feature type="compositionally biased region" description="Low complexity" evidence="3">
    <location>
        <begin position="448"/>
        <end position="458"/>
    </location>
</feature>
<dbReference type="Gene3D" id="2.30.30.40">
    <property type="entry name" value="SH3 Domains"/>
    <property type="match status" value="1"/>
</dbReference>
<evidence type="ECO:0000256" key="3">
    <source>
        <dbReference type="SAM" id="MobiDB-lite"/>
    </source>
</evidence>
<dbReference type="CDD" id="cd00174">
    <property type="entry name" value="SH3"/>
    <property type="match status" value="1"/>
</dbReference>
<evidence type="ECO:0000313" key="6">
    <source>
        <dbReference type="Proteomes" id="UP000070544"/>
    </source>
</evidence>
<sequence>MAPKKLTVQHWEGNKKLLLKDGQIPASFCEFQTMLATRVGALAGLTQRGQLKFTYCVEGESETLDLEDDDDLELMLDAGDSLVVRVTRAGNVVSSQVLTPQTSSVLDSTVRVTTSSVLPIPQQPNADAQQQQPPPPLDTSSISSRDPAAPQPSQAADDFPTRSASLNSPNQMLPSESQQQADEPEYAHVPINTPVRVVNAYSRNPDEPDEIDIGEGDTVTICAKFDDGWGRGYNHATRAEGIFPCEFILGIRHEERGVQPSRAVGLLPNAPPAVDRGPSPTYGSRPAPPPPTGPLPSNEIRSFPAPQPFPSGSGLHPNDGLPGSVYIPFSVAQPLPGPSYNNFPPAPAPSPLGAAPLRPYNPPPPRGASQTQPPNSGYPGSYNPSAPHQSFAPPGPPVPQYNQPKPQAPAYPPPPTGHWASMSGGPQGTPYGAPQPGGYNYPPPQNQPRPYGQGVPVGYPSPPPSYGGQAAQQMGGYGAPPPGQVPYNSPPHQGSLLQPGSGQRQPMPGSGGYPAAFPNAPYSGGVPTLPLPPSGGHPTHPTSAPTSWSSNASSGSGQLAAPLSNRSIVSNTSVASLSLTIPSPGLPPVSLSLNFVPSSASPETIMGILAGTEWATQRMWGYKLARADMGTMSMRYVAREKDVGKNSGSGRVGVVSFTIFFASLPLYNTASESYTTKTENLHPPTFVSHFVRTPALAKLVDTEWACLAPPREWIKPTTGDLSVAYVVKAQKDNWGEQAKARVELWARANAERGDWAQARAAIQAARGR</sequence>
<feature type="compositionally biased region" description="Low complexity" evidence="3">
    <location>
        <begin position="143"/>
        <end position="158"/>
    </location>
</feature>
<gene>
    <name evidence="5" type="ORF">M427DRAFT_135502</name>
</gene>
<dbReference type="SUPFAM" id="SSF50044">
    <property type="entry name" value="SH3-domain"/>
    <property type="match status" value="1"/>
</dbReference>
<feature type="compositionally biased region" description="Low complexity" evidence="3">
    <location>
        <begin position="541"/>
        <end position="557"/>
    </location>
</feature>
<dbReference type="SMART" id="SM00326">
    <property type="entry name" value="SH3"/>
    <property type="match status" value="1"/>
</dbReference>
<feature type="region of interest" description="Disordered" evidence="3">
    <location>
        <begin position="340"/>
        <end position="559"/>
    </location>
</feature>
<proteinExistence type="predicted"/>
<organism evidence="5 6">
    <name type="scientific">Gonapodya prolifera (strain JEL478)</name>
    <name type="common">Monoblepharis prolifera</name>
    <dbReference type="NCBI Taxonomy" id="1344416"/>
    <lineage>
        <taxon>Eukaryota</taxon>
        <taxon>Fungi</taxon>
        <taxon>Fungi incertae sedis</taxon>
        <taxon>Chytridiomycota</taxon>
        <taxon>Chytridiomycota incertae sedis</taxon>
        <taxon>Monoblepharidomycetes</taxon>
        <taxon>Monoblepharidales</taxon>
        <taxon>Gonapodyaceae</taxon>
        <taxon>Gonapodya</taxon>
    </lineage>
</organism>
<feature type="region of interest" description="Disordered" evidence="3">
    <location>
        <begin position="118"/>
        <end position="191"/>
    </location>
</feature>
<protein>
    <recommendedName>
        <fullName evidence="4">SH3 domain-containing protein</fullName>
    </recommendedName>
</protein>
<accession>A0A139ADH9</accession>